<evidence type="ECO:0000313" key="9">
    <source>
        <dbReference type="EMBL" id="PQV48969.1"/>
    </source>
</evidence>
<dbReference type="InterPro" id="IPR000933">
    <property type="entry name" value="Glyco_hydro_29"/>
</dbReference>
<dbReference type="InterPro" id="IPR013780">
    <property type="entry name" value="Glyco_hydro_b"/>
</dbReference>
<evidence type="ECO:0000256" key="4">
    <source>
        <dbReference type="ARBA" id="ARBA00022729"/>
    </source>
</evidence>
<feature type="domain" description="DUF5077" evidence="8">
    <location>
        <begin position="488"/>
        <end position="570"/>
    </location>
</feature>
<comment type="function">
    <text evidence="1">Alpha-L-fucosidase is responsible for hydrolyzing the alpha-1,6-linked fucose joined to the reducing-end N-acetylglucosamine of the carbohydrate moieties of glycoproteins.</text>
</comment>
<dbReference type="InterPro" id="IPR057739">
    <property type="entry name" value="Glyco_hydro_29_N"/>
</dbReference>
<dbReference type="GO" id="GO:0004560">
    <property type="term" value="F:alpha-L-fucosidase activity"/>
    <property type="evidence" value="ECO:0007669"/>
    <property type="project" value="InterPro"/>
</dbReference>
<reference evidence="9 10" key="1">
    <citation type="submission" date="2018-02" db="EMBL/GenBank/DDBJ databases">
        <title>Genomic Encyclopedia of Archaeal and Bacterial Type Strains, Phase II (KMG-II): from individual species to whole genera.</title>
        <authorList>
            <person name="Goeker M."/>
        </authorList>
    </citation>
    <scope>NUCLEOTIDE SEQUENCE [LARGE SCALE GENOMIC DNA]</scope>
    <source>
        <strain evidence="9 10">DSM 21165</strain>
    </source>
</reference>
<evidence type="ECO:0000313" key="10">
    <source>
        <dbReference type="Proteomes" id="UP000251545"/>
    </source>
</evidence>
<comment type="caution">
    <text evidence="9">The sequence shown here is derived from an EMBL/GenBank/DDBJ whole genome shotgun (WGS) entry which is preliminary data.</text>
</comment>
<keyword evidence="4" id="KW-0732">Signal</keyword>
<dbReference type="GO" id="GO:0006004">
    <property type="term" value="P:fucose metabolic process"/>
    <property type="evidence" value="ECO:0007669"/>
    <property type="project" value="InterPro"/>
</dbReference>
<evidence type="ECO:0000256" key="3">
    <source>
        <dbReference type="ARBA" id="ARBA00012662"/>
    </source>
</evidence>
<dbReference type="EC" id="3.2.1.51" evidence="3"/>
<sequence>MKKVGIYSILLALLLNFSCNQNEKKSEVSNVASSNQITDEERMEWWQEARFGMFIHWGIYTKLAGFYNGKAQPNSAEWIMNRAEIPIAEYEKLAEDFNPTQFNAKEFVGLAKEAGMKYMVITAKHHDGFSMFHSKASDYNIVDATPFKRDILKELAKECQEQGIKFGFYYSQAQDWHHPGGMGNHWDKSIKRVSSDEYVYEKALPEVKQLLTEYGPIAIFWWDTPRKMTKSVVDSLHHITTALQPRIITNDRLGDDYPGDHKTFERNGPRYKPEAKYWELCQPISGSWGYRSDDDNFKSIPTLIRNLIDQASKGGNYLLNVSPTHEGTLKQEAVERLKAIGQWMDKNSKAIYGTQASPTETIPDWGRITMKTEDNKGLLYLHVYDWKDGASLPIRLNNQVEQCYLLTDESRNFQAETTAQGINVKLTGDAPDSIASVIVLKLKSMPNALPIKPLGQDENGVVVLPAYRAQYENLQGPGAQYNEHLDCIGDWESETARVYWNLEFNVPGTYQLVAHYSAKEATEISVSINGASKNIKISASGTNIKRFKKIELGTFSIEKTGKQEVSIMPVAGKWNALNLKEIKIQPIKN</sequence>
<dbReference type="SUPFAM" id="SSF51445">
    <property type="entry name" value="(Trans)glycosidases"/>
    <property type="match status" value="1"/>
</dbReference>
<evidence type="ECO:0000259" key="8">
    <source>
        <dbReference type="Pfam" id="PF16871"/>
    </source>
</evidence>
<gene>
    <name evidence="9" type="ORF">CLV33_104176</name>
</gene>
<dbReference type="PANTHER" id="PTHR10030:SF37">
    <property type="entry name" value="ALPHA-L-FUCOSIDASE-RELATED"/>
    <property type="match status" value="1"/>
</dbReference>
<dbReference type="InterPro" id="IPR016286">
    <property type="entry name" value="FUC_metazoa-typ"/>
</dbReference>
<organism evidence="9 10">
    <name type="scientific">Jejuia pallidilutea</name>
    <dbReference type="NCBI Taxonomy" id="504487"/>
    <lineage>
        <taxon>Bacteria</taxon>
        <taxon>Pseudomonadati</taxon>
        <taxon>Bacteroidota</taxon>
        <taxon>Flavobacteriia</taxon>
        <taxon>Flavobacteriales</taxon>
        <taxon>Flavobacteriaceae</taxon>
        <taxon>Jejuia</taxon>
    </lineage>
</organism>
<dbReference type="Gene3D" id="2.60.40.1180">
    <property type="entry name" value="Golgi alpha-mannosidase II"/>
    <property type="match status" value="1"/>
</dbReference>
<dbReference type="Pfam" id="PF01120">
    <property type="entry name" value="Alpha_L_fucos"/>
    <property type="match status" value="1"/>
</dbReference>
<feature type="domain" description="Glycoside hydrolase family 29 N-terminal" evidence="7">
    <location>
        <begin position="21"/>
        <end position="348"/>
    </location>
</feature>
<keyword evidence="5" id="KW-0378">Hydrolase</keyword>
<evidence type="ECO:0000256" key="2">
    <source>
        <dbReference type="ARBA" id="ARBA00007951"/>
    </source>
</evidence>
<protein>
    <recommendedName>
        <fullName evidence="3">alpha-L-fucosidase</fullName>
        <ecNumber evidence="3">3.2.1.51</ecNumber>
    </recommendedName>
</protein>
<evidence type="ECO:0000256" key="6">
    <source>
        <dbReference type="ARBA" id="ARBA00023295"/>
    </source>
</evidence>
<dbReference type="InterPro" id="IPR031712">
    <property type="entry name" value="DUF5077"/>
</dbReference>
<dbReference type="InterPro" id="IPR017853">
    <property type="entry name" value="GH"/>
</dbReference>
<comment type="similarity">
    <text evidence="2">Belongs to the glycosyl hydrolase 29 family.</text>
</comment>
<dbReference type="PRINTS" id="PR00741">
    <property type="entry name" value="GLHYDRLASE29"/>
</dbReference>
<dbReference type="SMART" id="SM00812">
    <property type="entry name" value="Alpha_L_fucos"/>
    <property type="match status" value="1"/>
</dbReference>
<keyword evidence="6" id="KW-0326">Glycosidase</keyword>
<evidence type="ECO:0000259" key="7">
    <source>
        <dbReference type="Pfam" id="PF01120"/>
    </source>
</evidence>
<evidence type="ECO:0000256" key="5">
    <source>
        <dbReference type="ARBA" id="ARBA00022801"/>
    </source>
</evidence>
<dbReference type="EMBL" id="PVEO01000004">
    <property type="protein sequence ID" value="PQV48969.1"/>
    <property type="molecule type" value="Genomic_DNA"/>
</dbReference>
<evidence type="ECO:0000256" key="1">
    <source>
        <dbReference type="ARBA" id="ARBA00004071"/>
    </source>
</evidence>
<dbReference type="Gene3D" id="2.60.120.260">
    <property type="entry name" value="Galactose-binding domain-like"/>
    <property type="match status" value="1"/>
</dbReference>
<dbReference type="Gene3D" id="3.20.20.80">
    <property type="entry name" value="Glycosidases"/>
    <property type="match status" value="1"/>
</dbReference>
<dbReference type="GO" id="GO:0016139">
    <property type="term" value="P:glycoside catabolic process"/>
    <property type="evidence" value="ECO:0007669"/>
    <property type="project" value="TreeGrafter"/>
</dbReference>
<accession>A0A362X082</accession>
<dbReference type="PANTHER" id="PTHR10030">
    <property type="entry name" value="ALPHA-L-FUCOSIDASE"/>
    <property type="match status" value="1"/>
</dbReference>
<dbReference type="Pfam" id="PF16871">
    <property type="entry name" value="DUF5077"/>
    <property type="match status" value="1"/>
</dbReference>
<dbReference type="AlphaFoldDB" id="A0A362X082"/>
<dbReference type="RefSeq" id="WP_105473575.1">
    <property type="nucleotide sequence ID" value="NZ_PVEO01000004.1"/>
</dbReference>
<dbReference type="Proteomes" id="UP000251545">
    <property type="component" value="Unassembled WGS sequence"/>
</dbReference>
<dbReference type="GO" id="GO:0005764">
    <property type="term" value="C:lysosome"/>
    <property type="evidence" value="ECO:0007669"/>
    <property type="project" value="TreeGrafter"/>
</dbReference>
<name>A0A362X082_9FLAO</name>
<proteinExistence type="inferred from homology"/>